<reference evidence="4 5" key="1">
    <citation type="submission" date="2023-07" db="EMBL/GenBank/DDBJ databases">
        <title>Genomic Encyclopedia of Type Strains, Phase IV (KMG-IV): sequencing the most valuable type-strain genomes for metagenomic binning, comparative biology and taxonomic classification.</title>
        <authorList>
            <person name="Goeker M."/>
        </authorList>
    </citation>
    <scope>NUCLEOTIDE SEQUENCE [LARGE SCALE GENOMIC DNA]</scope>
    <source>
        <strain evidence="4 5">DSM 16784</strain>
    </source>
</reference>
<keyword evidence="5" id="KW-1185">Reference proteome</keyword>
<dbReference type="InterPro" id="IPR020084">
    <property type="entry name" value="NUDIX_hydrolase_CS"/>
</dbReference>
<evidence type="ECO:0000313" key="4">
    <source>
        <dbReference type="EMBL" id="MDQ0359465.1"/>
    </source>
</evidence>
<protein>
    <submittedName>
        <fullName evidence="4">8-oxo-dGTP pyrophosphatase MutT (NUDIX family)</fullName>
    </submittedName>
</protein>
<gene>
    <name evidence="4" type="ORF">J2S15_000196</name>
</gene>
<feature type="domain" description="Nudix hydrolase" evidence="3">
    <location>
        <begin position="28"/>
        <end position="158"/>
    </location>
</feature>
<proteinExistence type="inferred from homology"/>
<comment type="similarity">
    <text evidence="1">Belongs to the Nudix hydrolase family.</text>
</comment>
<sequence length="163" mass="18729">MELWDAYNKDGKKLDIDLIRGQDIKQGLFHLVCEIVVRHIDGSYLMMLRDYNKDIYPGYYELGAGGSVLKGESSIEGAARELKEETGIAANNLILISTYCDNKTAIYHSYLCETDINKNDIVLQENETIGYKWISKDELVEFMNSDSSIAHQKVRWLNYQHII</sequence>
<dbReference type="PANTHER" id="PTHR43736:SF1">
    <property type="entry name" value="DIHYDRONEOPTERIN TRIPHOSPHATE DIPHOSPHATASE"/>
    <property type="match status" value="1"/>
</dbReference>
<dbReference type="PROSITE" id="PS00893">
    <property type="entry name" value="NUDIX_BOX"/>
    <property type="match status" value="1"/>
</dbReference>
<dbReference type="Pfam" id="PF00293">
    <property type="entry name" value="NUDIX"/>
    <property type="match status" value="1"/>
</dbReference>
<keyword evidence="2" id="KW-0378">Hydrolase</keyword>
<organism evidence="4 5">
    <name type="scientific">Breznakia pachnodae</name>
    <dbReference type="NCBI Taxonomy" id="265178"/>
    <lineage>
        <taxon>Bacteria</taxon>
        <taxon>Bacillati</taxon>
        <taxon>Bacillota</taxon>
        <taxon>Erysipelotrichia</taxon>
        <taxon>Erysipelotrichales</taxon>
        <taxon>Erysipelotrichaceae</taxon>
        <taxon>Breznakia</taxon>
    </lineage>
</organism>
<dbReference type="SUPFAM" id="SSF55811">
    <property type="entry name" value="Nudix"/>
    <property type="match status" value="1"/>
</dbReference>
<dbReference type="InterPro" id="IPR015797">
    <property type="entry name" value="NUDIX_hydrolase-like_dom_sf"/>
</dbReference>
<dbReference type="RefSeq" id="WP_307404591.1">
    <property type="nucleotide sequence ID" value="NZ_JAUSUR010000001.1"/>
</dbReference>
<dbReference type="CDD" id="cd04693">
    <property type="entry name" value="NUDIX_Hydrolase"/>
    <property type="match status" value="1"/>
</dbReference>
<evidence type="ECO:0000259" key="3">
    <source>
        <dbReference type="PROSITE" id="PS51462"/>
    </source>
</evidence>
<dbReference type="EMBL" id="JAUSUR010000001">
    <property type="protein sequence ID" value="MDQ0359465.1"/>
    <property type="molecule type" value="Genomic_DNA"/>
</dbReference>
<dbReference type="PANTHER" id="PTHR43736">
    <property type="entry name" value="ADP-RIBOSE PYROPHOSPHATASE"/>
    <property type="match status" value="1"/>
</dbReference>
<dbReference type="PROSITE" id="PS51462">
    <property type="entry name" value="NUDIX"/>
    <property type="match status" value="1"/>
</dbReference>
<accession>A0ABU0DYT9</accession>
<dbReference type="Gene3D" id="3.90.79.10">
    <property type="entry name" value="Nucleoside Triphosphate Pyrophosphohydrolase"/>
    <property type="match status" value="1"/>
</dbReference>
<evidence type="ECO:0000313" key="5">
    <source>
        <dbReference type="Proteomes" id="UP001230220"/>
    </source>
</evidence>
<evidence type="ECO:0000256" key="2">
    <source>
        <dbReference type="ARBA" id="ARBA00022801"/>
    </source>
</evidence>
<evidence type="ECO:0000256" key="1">
    <source>
        <dbReference type="ARBA" id="ARBA00005582"/>
    </source>
</evidence>
<name>A0ABU0DYT9_9FIRM</name>
<dbReference type="Proteomes" id="UP001230220">
    <property type="component" value="Unassembled WGS sequence"/>
</dbReference>
<dbReference type="InterPro" id="IPR000086">
    <property type="entry name" value="NUDIX_hydrolase_dom"/>
</dbReference>
<comment type="caution">
    <text evidence="4">The sequence shown here is derived from an EMBL/GenBank/DDBJ whole genome shotgun (WGS) entry which is preliminary data.</text>
</comment>